<dbReference type="EMBL" id="CAXKWB010000572">
    <property type="protein sequence ID" value="CAL4061257.1"/>
    <property type="molecule type" value="Genomic_DNA"/>
</dbReference>
<dbReference type="AlphaFoldDB" id="A0AAV2PLP6"/>
<reference evidence="1 2" key="1">
    <citation type="submission" date="2024-05" db="EMBL/GenBank/DDBJ databases">
        <authorList>
            <person name="Wallberg A."/>
        </authorList>
    </citation>
    <scope>NUCLEOTIDE SEQUENCE [LARGE SCALE GENOMIC DNA]</scope>
</reference>
<gene>
    <name evidence="1" type="ORF">MNOR_LOCUS2007</name>
</gene>
<protein>
    <submittedName>
        <fullName evidence="1">Uncharacterized protein</fullName>
    </submittedName>
</protein>
<organism evidence="1 2">
    <name type="scientific">Meganyctiphanes norvegica</name>
    <name type="common">Northern krill</name>
    <name type="synonym">Thysanopoda norvegica</name>
    <dbReference type="NCBI Taxonomy" id="48144"/>
    <lineage>
        <taxon>Eukaryota</taxon>
        <taxon>Metazoa</taxon>
        <taxon>Ecdysozoa</taxon>
        <taxon>Arthropoda</taxon>
        <taxon>Crustacea</taxon>
        <taxon>Multicrustacea</taxon>
        <taxon>Malacostraca</taxon>
        <taxon>Eumalacostraca</taxon>
        <taxon>Eucarida</taxon>
        <taxon>Euphausiacea</taxon>
        <taxon>Euphausiidae</taxon>
        <taxon>Meganyctiphanes</taxon>
    </lineage>
</organism>
<accession>A0AAV2PLP6</accession>
<proteinExistence type="predicted"/>
<name>A0AAV2PLP6_MEGNR</name>
<dbReference type="Proteomes" id="UP001497623">
    <property type="component" value="Unassembled WGS sequence"/>
</dbReference>
<feature type="non-terminal residue" evidence="1">
    <location>
        <position position="1"/>
    </location>
</feature>
<comment type="caution">
    <text evidence="1">The sequence shown here is derived from an EMBL/GenBank/DDBJ whole genome shotgun (WGS) entry which is preliminary data.</text>
</comment>
<evidence type="ECO:0000313" key="2">
    <source>
        <dbReference type="Proteomes" id="UP001497623"/>
    </source>
</evidence>
<evidence type="ECO:0000313" key="1">
    <source>
        <dbReference type="EMBL" id="CAL4061257.1"/>
    </source>
</evidence>
<sequence length="860" mass="103017">GEYNGFNQDMMVYIPYIFGDAISLSIYSREENMYQSDSGSHSTISINHGLKELFVMTMHTKRKPQFYWIFFETRIYSYFNHHISVNVFEDDVFHLYWYLDTCYKQIKQAQLIFKIPLSYKHISVLLEGYLNEKGFKSNFDIEFENYKLFNLGMKYYNSIEYIQEYKVYLEHNTDESKHSAYIQYSGQKIGYEYQLSEDFFYHLMDPYYGDDKVLRFRINLPFEEYELISVEQVFTPYFPLPVKSEVRFGHLGYTFSYNDNDNIIDMRLNKYKIQIRLFSSFTSNFWASFSMSIIPKPLIFTPLYLYIQTDEIHKIELNQGSDVILRLFMSWENTYGVGFKFLPVFPINIAFNIESYDNTDDYELDIDWNLWKQGYAGIHYHRDDLGSGSHTLFSVKSSDYGFNYTLESTLMSNSNLFNNDVKFCIDHDSFGYNFLLKRNSGFITTEYVGDIKFIFYDKGVNWNNKISSYFRNINGQSLLFYENFYNPNSPFSNMTISEEPMVLRFDYWDMSIFGYDNHIFELTFSNEEIEDVILYGYLIETLNGTHIMNSTMMDKNHPEKHILVKFINYPEGHIFAEFQQPSSGFEIEFDTKEEREGYRYFYITLCNSWNSSQEIIVETIDKTNFNVDFKISNNQNWYGGISLNSWLPEINMYWNLRANSSYTQRLRAGLSSPREMTIVFEHQHLNDWEQDAWARLHLIKGTTGDYIQFDIKYSPEFIDNNFFNYDQPDLLLLEISMIIYEDFNSLWMDMKRVELFNISTIERVLMIEKQKMEKYIVVCQHFVDRAEHTWYQWYGRITSIVYELIPTEEELNQFYQNTQNYFNYLKETFDEIFSEFYEVVADIYTTIEHAVVYAYGAIKE</sequence>
<keyword evidence="2" id="KW-1185">Reference proteome</keyword>